<reference evidence="2 3" key="1">
    <citation type="submission" date="2020-10" db="EMBL/GenBank/DDBJ databases">
        <title>The Coptis chinensis genome and diversification of protoberbering-type alkaloids.</title>
        <authorList>
            <person name="Wang B."/>
            <person name="Shu S."/>
            <person name="Song C."/>
            <person name="Liu Y."/>
        </authorList>
    </citation>
    <scope>NUCLEOTIDE SEQUENCE [LARGE SCALE GENOMIC DNA]</scope>
    <source>
        <strain evidence="2">HL-2020</strain>
        <tissue evidence="2">Leaf</tissue>
    </source>
</reference>
<dbReference type="AlphaFoldDB" id="A0A835IMD9"/>
<evidence type="ECO:0000313" key="3">
    <source>
        <dbReference type="Proteomes" id="UP000631114"/>
    </source>
</evidence>
<dbReference type="EMBL" id="JADFTS010000002">
    <property type="protein sequence ID" value="KAF9621635.1"/>
    <property type="molecule type" value="Genomic_DNA"/>
</dbReference>
<accession>A0A835IMD9</accession>
<gene>
    <name evidence="2" type="ORF">IFM89_024959</name>
</gene>
<keyword evidence="3" id="KW-1185">Reference proteome</keyword>
<dbReference type="Gene3D" id="3.80.10.10">
    <property type="entry name" value="Ribonuclease Inhibitor"/>
    <property type="match status" value="1"/>
</dbReference>
<evidence type="ECO:0000313" key="2">
    <source>
        <dbReference type="EMBL" id="KAF9621635.1"/>
    </source>
</evidence>
<dbReference type="InterPro" id="IPR032675">
    <property type="entry name" value="LRR_dom_sf"/>
</dbReference>
<feature type="transmembrane region" description="Helical" evidence="1">
    <location>
        <begin position="67"/>
        <end position="93"/>
    </location>
</feature>
<feature type="transmembrane region" description="Helical" evidence="1">
    <location>
        <begin position="33"/>
        <end position="55"/>
    </location>
</feature>
<proteinExistence type="predicted"/>
<dbReference type="Proteomes" id="UP000631114">
    <property type="component" value="Unassembled WGS sequence"/>
</dbReference>
<name>A0A835IMD9_9MAGN</name>
<evidence type="ECO:0000256" key="1">
    <source>
        <dbReference type="SAM" id="Phobius"/>
    </source>
</evidence>
<keyword evidence="1" id="KW-0812">Transmembrane</keyword>
<keyword evidence="1" id="KW-1133">Transmembrane helix</keyword>
<organism evidence="2 3">
    <name type="scientific">Coptis chinensis</name>
    <dbReference type="NCBI Taxonomy" id="261450"/>
    <lineage>
        <taxon>Eukaryota</taxon>
        <taxon>Viridiplantae</taxon>
        <taxon>Streptophyta</taxon>
        <taxon>Embryophyta</taxon>
        <taxon>Tracheophyta</taxon>
        <taxon>Spermatophyta</taxon>
        <taxon>Magnoliopsida</taxon>
        <taxon>Ranunculales</taxon>
        <taxon>Ranunculaceae</taxon>
        <taxon>Coptidoideae</taxon>
        <taxon>Coptis</taxon>
    </lineage>
</organism>
<comment type="caution">
    <text evidence="2">The sequence shown here is derived from an EMBL/GenBank/DDBJ whole genome shotgun (WGS) entry which is preliminary data.</text>
</comment>
<dbReference type="SUPFAM" id="SSF52058">
    <property type="entry name" value="L domain-like"/>
    <property type="match status" value="1"/>
</dbReference>
<dbReference type="PANTHER" id="PTHR33133">
    <property type="entry name" value="OS08G0107100 PROTEIN-RELATED"/>
    <property type="match status" value="1"/>
</dbReference>
<keyword evidence="1" id="KW-0472">Membrane</keyword>
<sequence>MARNYSSELQVLEDCYGLQALGKAEKLVKGRKVVGLVLSFVVMILYSPGILFSMINKNQQTVTTQILIAYGITVNFNILVKILSMMAYTVFYFELKEIHGEQIVVEEDMEYNLERLSKLKKLEVLDLRFNRFVNMSNTAPSIPTKVIFSNNSDKSTVPFLGEFKSLKTLILSYNNVAGSLSDFAKGM</sequence>
<dbReference type="PANTHER" id="PTHR33133:SF1">
    <property type="entry name" value="EXPRESSED PROTEIN-RELATED"/>
    <property type="match status" value="1"/>
</dbReference>
<protein>
    <submittedName>
        <fullName evidence="2">Uncharacterized protein</fullName>
    </submittedName>
</protein>
<dbReference type="OrthoDB" id="852208at2759"/>